<keyword evidence="2" id="KW-1185">Reference proteome</keyword>
<gene>
    <name evidence="1" type="ORF">RPERSI_LOCUS27752</name>
</gene>
<proteinExistence type="predicted"/>
<name>A0ACA9SAS5_9GLOM</name>
<dbReference type="EMBL" id="CAJVQC010098860">
    <property type="protein sequence ID" value="CAG8830275.1"/>
    <property type="molecule type" value="Genomic_DNA"/>
</dbReference>
<organism evidence="1 2">
    <name type="scientific">Racocetra persica</name>
    <dbReference type="NCBI Taxonomy" id="160502"/>
    <lineage>
        <taxon>Eukaryota</taxon>
        <taxon>Fungi</taxon>
        <taxon>Fungi incertae sedis</taxon>
        <taxon>Mucoromycota</taxon>
        <taxon>Glomeromycotina</taxon>
        <taxon>Glomeromycetes</taxon>
        <taxon>Diversisporales</taxon>
        <taxon>Gigasporaceae</taxon>
        <taxon>Racocetra</taxon>
    </lineage>
</organism>
<evidence type="ECO:0000313" key="2">
    <source>
        <dbReference type="Proteomes" id="UP000789920"/>
    </source>
</evidence>
<reference evidence="1" key="1">
    <citation type="submission" date="2021-06" db="EMBL/GenBank/DDBJ databases">
        <authorList>
            <person name="Kallberg Y."/>
            <person name="Tangrot J."/>
            <person name="Rosling A."/>
        </authorList>
    </citation>
    <scope>NUCLEOTIDE SEQUENCE</scope>
    <source>
        <strain evidence="1">MA461A</strain>
    </source>
</reference>
<protein>
    <submittedName>
        <fullName evidence="1">32212_t:CDS:1</fullName>
    </submittedName>
</protein>
<feature type="non-terminal residue" evidence="1">
    <location>
        <position position="1"/>
    </location>
</feature>
<dbReference type="Proteomes" id="UP000789920">
    <property type="component" value="Unassembled WGS sequence"/>
</dbReference>
<accession>A0ACA9SAS5</accession>
<sequence>AWSFRSSTVKENSDLLDDEFRRLMQNLYYPKYCFQLASLNKDKGIIEELDVLYMIDNIFSAGTDAVSASLTWIVAALANNPE</sequence>
<evidence type="ECO:0000313" key="1">
    <source>
        <dbReference type="EMBL" id="CAG8830275.1"/>
    </source>
</evidence>
<comment type="caution">
    <text evidence="1">The sequence shown here is derived from an EMBL/GenBank/DDBJ whole genome shotgun (WGS) entry which is preliminary data.</text>
</comment>
<feature type="non-terminal residue" evidence="1">
    <location>
        <position position="82"/>
    </location>
</feature>